<proteinExistence type="predicted"/>
<dbReference type="Pfam" id="PF16661">
    <property type="entry name" value="Lactamase_B_6"/>
    <property type="match status" value="1"/>
</dbReference>
<dbReference type="GO" id="GO:0004521">
    <property type="term" value="F:RNA endonuclease activity"/>
    <property type="evidence" value="ECO:0007669"/>
    <property type="project" value="TreeGrafter"/>
</dbReference>
<dbReference type="CDD" id="cd16295">
    <property type="entry name" value="TTHA0252-CPSF-like_MBL-fold"/>
    <property type="match status" value="1"/>
</dbReference>
<dbReference type="RefSeq" id="WP_020449595.1">
    <property type="nucleotide sequence ID" value="NZ_CAYAYA010000035.1"/>
</dbReference>
<evidence type="ECO:0000313" key="4">
    <source>
        <dbReference type="EMBL" id="TQS83952.1"/>
    </source>
</evidence>
<feature type="domain" description="Metallo-beta-lactamase" evidence="2">
    <location>
        <begin position="13"/>
        <end position="212"/>
    </location>
</feature>
<dbReference type="GeneID" id="41324139"/>
<dbReference type="InterPro" id="IPR050698">
    <property type="entry name" value="MBL"/>
</dbReference>
<dbReference type="Pfam" id="PF10996">
    <property type="entry name" value="Beta-Casp"/>
    <property type="match status" value="1"/>
</dbReference>
<dbReference type="SMART" id="SM01027">
    <property type="entry name" value="Beta-Casp"/>
    <property type="match status" value="1"/>
</dbReference>
<dbReference type="SUPFAM" id="SSF56281">
    <property type="entry name" value="Metallo-hydrolase/oxidoreductase"/>
    <property type="match status" value="1"/>
</dbReference>
<evidence type="ECO:0000259" key="2">
    <source>
        <dbReference type="SMART" id="SM00849"/>
    </source>
</evidence>
<gene>
    <name evidence="4" type="ORF">A3207_06400</name>
</gene>
<dbReference type="EMBL" id="LVVT01000007">
    <property type="protein sequence ID" value="TQS83952.1"/>
    <property type="molecule type" value="Genomic_DNA"/>
</dbReference>
<dbReference type="InterPro" id="IPR022712">
    <property type="entry name" value="Beta_Casp"/>
</dbReference>
<protein>
    <submittedName>
        <fullName evidence="4">mRNA 3'-end processing factor</fullName>
    </submittedName>
</protein>
<evidence type="ECO:0000313" key="5">
    <source>
        <dbReference type="Proteomes" id="UP000752814"/>
    </source>
</evidence>
<dbReference type="SMART" id="SM00849">
    <property type="entry name" value="Lactamase_B"/>
    <property type="match status" value="1"/>
</dbReference>
<dbReference type="PANTHER" id="PTHR11203">
    <property type="entry name" value="CLEAVAGE AND POLYADENYLATION SPECIFICITY FACTOR FAMILY MEMBER"/>
    <property type="match status" value="1"/>
</dbReference>
<dbReference type="Pfam" id="PF07521">
    <property type="entry name" value="RMMBL"/>
    <property type="match status" value="1"/>
</dbReference>
<dbReference type="GO" id="GO:0016787">
    <property type="term" value="F:hydrolase activity"/>
    <property type="evidence" value="ECO:0007669"/>
    <property type="project" value="UniProtKB-KW"/>
</dbReference>
<sequence length="416" mass="46845">MKLKFLGGVEEVGKLGMLLHEDNVNLLFDYGMAADKPPTYPLPAPKPDMVFLTHSHLDHCGMLPWIAKNYGTEIIATPPTVKVTELLVRDSIKIAKAEGYPEVYNENDIDELMNNFTTMSYTEVMDIGPLEVSPYPAGHIPGAAMYEIYGDSTTVFTGDIHTCNMRLVKGAKPVKCDNLIIEGTYSGRNHPDRKKTERELIESVKETVENGGKAIIPCFAVGRTQEVMMILKNLKYNMWVDGMGKSISKIYKTFPGYIRSEHDLKESRRRFSEVTYSRDRKQARAEAQVIVATGGMLDGGPVQTYINDVKNDPHSSILLTGFQVETSNGYNLLNNRTMNIQLARDQPEQTIKVKCNLKKFDLSAHAGQDDLIKFVEGCDPENVVIMHSDDREPFAKELRDRNFNVILPKTNEEFEL</sequence>
<dbReference type="InterPro" id="IPR036866">
    <property type="entry name" value="RibonucZ/Hydroxyglut_hydro"/>
</dbReference>
<reference evidence="4" key="1">
    <citation type="submission" date="2016-03" db="EMBL/GenBank/DDBJ databases">
        <authorList>
            <person name="Borrel G."/>
            <person name="Mccann A."/>
            <person name="O'Toole P.W."/>
        </authorList>
    </citation>
    <scope>NUCLEOTIDE SEQUENCE</scope>
    <source>
        <strain evidence="4">183</strain>
    </source>
</reference>
<comment type="caution">
    <text evidence="4">The sequence shown here is derived from an EMBL/GenBank/DDBJ whole genome shotgun (WGS) entry which is preliminary data.</text>
</comment>
<dbReference type="InterPro" id="IPR011108">
    <property type="entry name" value="RMMBL"/>
</dbReference>
<evidence type="ECO:0000259" key="3">
    <source>
        <dbReference type="SMART" id="SM01027"/>
    </source>
</evidence>
<dbReference type="Gene3D" id="3.60.15.10">
    <property type="entry name" value="Ribonuclease Z/Hydroxyacylglutathione hydrolase-like"/>
    <property type="match status" value="1"/>
</dbReference>
<accession>A0A8J8PGA4</accession>
<organism evidence="4 5">
    <name type="scientific">Candidatus Methanomassiliicoccus intestinalis</name>
    <dbReference type="NCBI Taxonomy" id="1406512"/>
    <lineage>
        <taxon>Archaea</taxon>
        <taxon>Methanobacteriati</taxon>
        <taxon>Thermoplasmatota</taxon>
        <taxon>Thermoplasmata</taxon>
        <taxon>Methanomassiliicoccales</taxon>
        <taxon>Methanomassiliicoccaceae</taxon>
        <taxon>Methanomassiliicoccus</taxon>
    </lineage>
</organism>
<name>A0A8J8PGA4_9ARCH</name>
<evidence type="ECO:0000256" key="1">
    <source>
        <dbReference type="ARBA" id="ARBA00022801"/>
    </source>
</evidence>
<dbReference type="PANTHER" id="PTHR11203:SF52">
    <property type="entry name" value="MRNA 3-END PROCESSING FACTOR"/>
    <property type="match status" value="1"/>
</dbReference>
<dbReference type="Proteomes" id="UP000752814">
    <property type="component" value="Unassembled WGS sequence"/>
</dbReference>
<dbReference type="AlphaFoldDB" id="A0A8J8PGA4"/>
<dbReference type="InterPro" id="IPR001279">
    <property type="entry name" value="Metallo-B-lactamas"/>
</dbReference>
<feature type="domain" description="Beta-Casp" evidence="3">
    <location>
        <begin position="224"/>
        <end position="332"/>
    </location>
</feature>
<dbReference type="Gene3D" id="3.40.50.10890">
    <property type="match status" value="1"/>
</dbReference>
<keyword evidence="1" id="KW-0378">Hydrolase</keyword>
<dbReference type="OMA" id="WFDFSAH"/>